<dbReference type="InterPro" id="IPR000086">
    <property type="entry name" value="NUDIX_hydrolase_dom"/>
</dbReference>
<name>A0A917EUG2_HALAA</name>
<dbReference type="InterPro" id="IPR020476">
    <property type="entry name" value="Nudix_hydrolase"/>
</dbReference>
<reference evidence="5" key="1">
    <citation type="journal article" date="2014" name="Int. J. Syst. Evol. Microbiol.">
        <title>Complete genome sequence of Corynebacterium casei LMG S-19264T (=DSM 44701T), isolated from a smear-ripened cheese.</title>
        <authorList>
            <consortium name="US DOE Joint Genome Institute (JGI-PGF)"/>
            <person name="Walter F."/>
            <person name="Albersmeier A."/>
            <person name="Kalinowski J."/>
            <person name="Ruckert C."/>
        </authorList>
    </citation>
    <scope>NUCLEOTIDE SEQUENCE</scope>
    <source>
        <strain evidence="5">CGMCC 1.12153</strain>
    </source>
</reference>
<evidence type="ECO:0000313" key="5">
    <source>
        <dbReference type="EMBL" id="GGF17835.1"/>
    </source>
</evidence>
<protein>
    <submittedName>
        <fullName evidence="5">DNA mismatch repair protein MutT</fullName>
    </submittedName>
</protein>
<dbReference type="Gene3D" id="3.90.79.10">
    <property type="entry name" value="Nucleoside Triphosphate Pyrophosphohydrolase"/>
    <property type="match status" value="1"/>
</dbReference>
<comment type="caution">
    <text evidence="5">The sequence shown here is derived from an EMBL/GenBank/DDBJ whole genome shotgun (WGS) entry which is preliminary data.</text>
</comment>
<sequence>MDIRFAIEDTRFNFRAAAVWIIDDHVLLHRQAHESHWALPGGGVEINESTPQTIVREMKEELGVKVKIDHLPWIVENFFTYNDSPYHEIGYYYQVSAIQEEELFQTKPFHGKEGERLVYQWIPIAHLGDINLRPSFLIEGLTSIPSYTKHRVEEETSMGTLNRADWYLKHIDIK</sequence>
<comment type="similarity">
    <text evidence="3">Belongs to the Nudix hydrolase family.</text>
</comment>
<dbReference type="PROSITE" id="PS00893">
    <property type="entry name" value="NUDIX_BOX"/>
    <property type="match status" value="1"/>
</dbReference>
<gene>
    <name evidence="5" type="ORF">GCM10010954_15740</name>
</gene>
<dbReference type="Proteomes" id="UP000660110">
    <property type="component" value="Unassembled WGS sequence"/>
</dbReference>
<feature type="domain" description="Nudix hydrolase" evidence="4">
    <location>
        <begin position="9"/>
        <end position="145"/>
    </location>
</feature>
<dbReference type="InterPro" id="IPR020084">
    <property type="entry name" value="NUDIX_hydrolase_CS"/>
</dbReference>
<evidence type="ECO:0000256" key="1">
    <source>
        <dbReference type="ARBA" id="ARBA00001946"/>
    </source>
</evidence>
<reference evidence="5" key="2">
    <citation type="submission" date="2020-09" db="EMBL/GenBank/DDBJ databases">
        <authorList>
            <person name="Sun Q."/>
            <person name="Zhou Y."/>
        </authorList>
    </citation>
    <scope>NUCLEOTIDE SEQUENCE</scope>
    <source>
        <strain evidence="5">CGMCC 1.12153</strain>
    </source>
</reference>
<evidence type="ECO:0000313" key="6">
    <source>
        <dbReference type="Proteomes" id="UP000660110"/>
    </source>
</evidence>
<dbReference type="PRINTS" id="PR00502">
    <property type="entry name" value="NUDIXFAMILY"/>
</dbReference>
<dbReference type="InterPro" id="IPR015797">
    <property type="entry name" value="NUDIX_hydrolase-like_dom_sf"/>
</dbReference>
<dbReference type="GO" id="GO:0016787">
    <property type="term" value="F:hydrolase activity"/>
    <property type="evidence" value="ECO:0007669"/>
    <property type="project" value="UniProtKB-KW"/>
</dbReference>
<proteinExistence type="inferred from homology"/>
<dbReference type="CDD" id="cd04688">
    <property type="entry name" value="NUDIX_Hydrolase"/>
    <property type="match status" value="1"/>
</dbReference>
<evidence type="ECO:0000256" key="2">
    <source>
        <dbReference type="ARBA" id="ARBA00022801"/>
    </source>
</evidence>
<keyword evidence="2 3" id="KW-0378">Hydrolase</keyword>
<dbReference type="PANTHER" id="PTHR43046">
    <property type="entry name" value="GDP-MANNOSE MANNOSYL HYDROLASE"/>
    <property type="match status" value="1"/>
</dbReference>
<keyword evidence="6" id="KW-1185">Reference proteome</keyword>
<organism evidence="5 6">
    <name type="scientific">Halobacillus andaensis</name>
    <dbReference type="NCBI Taxonomy" id="1176239"/>
    <lineage>
        <taxon>Bacteria</taxon>
        <taxon>Bacillati</taxon>
        <taxon>Bacillota</taxon>
        <taxon>Bacilli</taxon>
        <taxon>Bacillales</taxon>
        <taxon>Bacillaceae</taxon>
        <taxon>Halobacillus</taxon>
    </lineage>
</organism>
<evidence type="ECO:0000259" key="4">
    <source>
        <dbReference type="PROSITE" id="PS51462"/>
    </source>
</evidence>
<dbReference type="PANTHER" id="PTHR43046:SF14">
    <property type="entry name" value="MUTT_NUDIX FAMILY PROTEIN"/>
    <property type="match status" value="1"/>
</dbReference>
<dbReference type="SUPFAM" id="SSF55811">
    <property type="entry name" value="Nudix"/>
    <property type="match status" value="1"/>
</dbReference>
<dbReference type="Pfam" id="PF00293">
    <property type="entry name" value="NUDIX"/>
    <property type="match status" value="1"/>
</dbReference>
<evidence type="ECO:0000256" key="3">
    <source>
        <dbReference type="RuleBase" id="RU003476"/>
    </source>
</evidence>
<comment type="cofactor">
    <cofactor evidence="1">
        <name>Mg(2+)</name>
        <dbReference type="ChEBI" id="CHEBI:18420"/>
    </cofactor>
</comment>
<accession>A0A917EUG2</accession>
<dbReference type="PROSITE" id="PS51462">
    <property type="entry name" value="NUDIX"/>
    <property type="match status" value="1"/>
</dbReference>
<dbReference type="EMBL" id="BMEL01000002">
    <property type="protein sequence ID" value="GGF17835.1"/>
    <property type="molecule type" value="Genomic_DNA"/>
</dbReference>
<dbReference type="AlphaFoldDB" id="A0A917EUG2"/>
<dbReference type="RefSeq" id="WP_188376952.1">
    <property type="nucleotide sequence ID" value="NZ_BMEL01000002.1"/>
</dbReference>